<evidence type="ECO:0008006" key="3">
    <source>
        <dbReference type="Google" id="ProtNLM"/>
    </source>
</evidence>
<dbReference type="AlphaFoldDB" id="A0A250IZM3"/>
<dbReference type="Proteomes" id="UP000217257">
    <property type="component" value="Chromosome"/>
</dbReference>
<dbReference type="EMBL" id="CP022098">
    <property type="protein sequence ID" value="ATB37179.1"/>
    <property type="molecule type" value="Genomic_DNA"/>
</dbReference>
<evidence type="ECO:0000313" key="2">
    <source>
        <dbReference type="Proteomes" id="UP000217257"/>
    </source>
</evidence>
<organism evidence="1 2">
    <name type="scientific">Cystobacter fuscus</name>
    <dbReference type="NCBI Taxonomy" id="43"/>
    <lineage>
        <taxon>Bacteria</taxon>
        <taxon>Pseudomonadati</taxon>
        <taxon>Myxococcota</taxon>
        <taxon>Myxococcia</taxon>
        <taxon>Myxococcales</taxon>
        <taxon>Cystobacterineae</taxon>
        <taxon>Archangiaceae</taxon>
        <taxon>Cystobacter</taxon>
    </lineage>
</organism>
<protein>
    <recommendedName>
        <fullName evidence="3">Outer membrane protein beta-barrel domain-containing protein</fullName>
    </recommendedName>
</protein>
<accession>A0A250IZM3</accession>
<sequence>MSRWFLLGGVLLAGQAGAVPLRAGVDVALLLRQEAPGHRTGLLSGGPRVVFELGRYLALSGDYRFAWSSEGTLAHVVTRYHRFSVRPELHLPVRTTDFVIAAGPALTVFHSSLGGGGTHVSTTAARLGISGGAAVDIHLEPLTLRTGMDLVWAAQRLDVSVGIGALFTFGEEP</sequence>
<reference evidence="1 2" key="1">
    <citation type="submission" date="2017-06" db="EMBL/GenBank/DDBJ databases">
        <title>Sequencing and comparative analysis of myxobacterial genomes.</title>
        <authorList>
            <person name="Rupp O."/>
            <person name="Goesmann A."/>
            <person name="Sogaard-Andersen L."/>
        </authorList>
    </citation>
    <scope>NUCLEOTIDE SEQUENCE [LARGE SCALE GENOMIC DNA]</scope>
    <source>
        <strain evidence="1 2">DSM 52655</strain>
    </source>
</reference>
<evidence type="ECO:0000313" key="1">
    <source>
        <dbReference type="EMBL" id="ATB37179.1"/>
    </source>
</evidence>
<dbReference type="RefSeq" id="WP_095985528.1">
    <property type="nucleotide sequence ID" value="NZ_CP022098.1"/>
</dbReference>
<proteinExistence type="predicted"/>
<gene>
    <name evidence="1" type="ORF">CYFUS_002600</name>
</gene>
<name>A0A250IZM3_9BACT</name>
<dbReference type="KEGG" id="cfus:CYFUS_002600"/>